<keyword evidence="2" id="KW-1185">Reference proteome</keyword>
<sequence>MAICKVGPFGHPSGKIGNMVFYMLNGQAVCRSKGKPGKPSLKQKANQEAMKLTMELLKPMKDFINVSFKQESAGSIKNPHNLATSYNKKQALTGEYPNIKVDYNEVILSRGTLEMAEDLKVSKGVEGLDLSWDSGIKENGAADDILMVLVSHPTKKRASTFLNAAKRADGSCFIPLDREWMMTEQMEVYVCLKSSNEKLISDSAYVGNLNGAPDSPLEKAEKMKFFAIKARFDQVAADYEKKKMDYAEGVIGTKAFRYLEKEYQVLRDKLKHLPGKPS</sequence>
<comment type="caution">
    <text evidence="1">The sequence shown here is derived from an EMBL/GenBank/DDBJ whole genome shotgun (WGS) entry which is preliminary data.</text>
</comment>
<reference evidence="1 2" key="1">
    <citation type="submission" date="2019-11" db="EMBL/GenBank/DDBJ databases">
        <title>Description of Pedobacter sp. LMG 31462T.</title>
        <authorList>
            <person name="Carlier A."/>
            <person name="Qi S."/>
            <person name="Vandamme P."/>
        </authorList>
    </citation>
    <scope>NUCLEOTIDE SEQUENCE [LARGE SCALE GENOMIC DNA]</scope>
    <source>
        <strain evidence="1 2">LMG 31462</strain>
    </source>
</reference>
<proteinExistence type="predicted"/>
<dbReference type="InterPro" id="IPR046233">
    <property type="entry name" value="DUF6266"/>
</dbReference>
<evidence type="ECO:0000313" key="1">
    <source>
        <dbReference type="EMBL" id="MBB2149754.1"/>
    </source>
</evidence>
<name>A0ABR6EWZ6_9SPHI</name>
<dbReference type="EMBL" id="WNXC01000004">
    <property type="protein sequence ID" value="MBB2149754.1"/>
    <property type="molecule type" value="Genomic_DNA"/>
</dbReference>
<dbReference type="Pfam" id="PF19781">
    <property type="entry name" value="DUF6266"/>
    <property type="match status" value="1"/>
</dbReference>
<gene>
    <name evidence="1" type="ORF">GM920_12670</name>
</gene>
<organism evidence="1 2">
    <name type="scientific">Pedobacter gandavensis</name>
    <dbReference type="NCBI Taxonomy" id="2679963"/>
    <lineage>
        <taxon>Bacteria</taxon>
        <taxon>Pseudomonadati</taxon>
        <taxon>Bacteroidota</taxon>
        <taxon>Sphingobacteriia</taxon>
        <taxon>Sphingobacteriales</taxon>
        <taxon>Sphingobacteriaceae</taxon>
        <taxon>Pedobacter</taxon>
    </lineage>
</organism>
<dbReference type="RefSeq" id="WP_182957773.1">
    <property type="nucleotide sequence ID" value="NZ_WNXC01000004.1"/>
</dbReference>
<protein>
    <submittedName>
        <fullName evidence="1">Uncharacterized protein</fullName>
    </submittedName>
</protein>
<accession>A0ABR6EWZ6</accession>
<dbReference type="Proteomes" id="UP000636110">
    <property type="component" value="Unassembled WGS sequence"/>
</dbReference>
<evidence type="ECO:0000313" key="2">
    <source>
        <dbReference type="Proteomes" id="UP000636110"/>
    </source>
</evidence>